<gene>
    <name evidence="1" type="ORF">GLYMA_19G193000</name>
</gene>
<evidence type="ECO:0000313" key="3">
    <source>
        <dbReference type="Proteomes" id="UP000008827"/>
    </source>
</evidence>
<dbReference type="InParanoid" id="A0A0R0EPU2"/>
<sequence length="81" mass="9246">MEVSDDDDELVILLCTNTDPIETTETLNDEILVSNTDILAWDLPMILTFPAIKVQAHRNRLIEQSLYFRGLLSGSFLYKIC</sequence>
<name>A0A0R0EPU2_SOYBN</name>
<evidence type="ECO:0000313" key="1">
    <source>
        <dbReference type="EMBL" id="KRG96159.1"/>
    </source>
</evidence>
<reference evidence="2" key="2">
    <citation type="submission" date="2018-02" db="UniProtKB">
        <authorList>
            <consortium name="EnsemblPlants"/>
        </authorList>
    </citation>
    <scope>IDENTIFICATION</scope>
    <source>
        <strain evidence="2">Williams 82</strain>
    </source>
</reference>
<dbReference type="EMBL" id="CM000852">
    <property type="protein sequence ID" value="KRG96159.1"/>
    <property type="molecule type" value="Genomic_DNA"/>
</dbReference>
<protein>
    <submittedName>
        <fullName evidence="1 2">Uncharacterized protein</fullName>
    </submittedName>
</protein>
<evidence type="ECO:0000313" key="2">
    <source>
        <dbReference type="EnsemblPlants" id="KRG96159"/>
    </source>
</evidence>
<reference evidence="1" key="3">
    <citation type="submission" date="2018-07" db="EMBL/GenBank/DDBJ databases">
        <title>WGS assembly of Glycine max.</title>
        <authorList>
            <person name="Schmutz J."/>
            <person name="Cannon S."/>
            <person name="Schlueter J."/>
            <person name="Ma J."/>
            <person name="Mitros T."/>
            <person name="Nelson W."/>
            <person name="Hyten D."/>
            <person name="Song Q."/>
            <person name="Thelen J."/>
            <person name="Cheng J."/>
            <person name="Xu D."/>
            <person name="Hellsten U."/>
            <person name="May G."/>
            <person name="Yu Y."/>
            <person name="Sakurai T."/>
            <person name="Umezawa T."/>
            <person name="Bhattacharyya M."/>
            <person name="Sandhu D."/>
            <person name="Valliyodan B."/>
            <person name="Lindquist E."/>
            <person name="Peto M."/>
            <person name="Grant D."/>
            <person name="Shu S."/>
            <person name="Goodstein D."/>
            <person name="Barry K."/>
            <person name="Futrell-Griggs M."/>
            <person name="Abernathy B."/>
            <person name="Du J."/>
            <person name="Tian Z."/>
            <person name="Zhu L."/>
            <person name="Gill N."/>
            <person name="Joshi T."/>
            <person name="Libault M."/>
            <person name="Sethuraman A."/>
            <person name="Zhang X."/>
            <person name="Shinozaki K."/>
            <person name="Nguyen H."/>
            <person name="Wing R."/>
            <person name="Cregan P."/>
            <person name="Specht J."/>
            <person name="Grimwood J."/>
            <person name="Rokhsar D."/>
            <person name="Stacey G."/>
            <person name="Shoemaker R."/>
            <person name="Jackson S."/>
        </authorList>
    </citation>
    <scope>NUCLEOTIDE SEQUENCE</scope>
    <source>
        <tissue evidence="1">Callus</tissue>
    </source>
</reference>
<dbReference type="Proteomes" id="UP000008827">
    <property type="component" value="Chromosome 19"/>
</dbReference>
<proteinExistence type="predicted"/>
<reference evidence="1 2" key="1">
    <citation type="journal article" date="2010" name="Nature">
        <title>Genome sequence of the palaeopolyploid soybean.</title>
        <authorList>
            <person name="Schmutz J."/>
            <person name="Cannon S.B."/>
            <person name="Schlueter J."/>
            <person name="Ma J."/>
            <person name="Mitros T."/>
            <person name="Nelson W."/>
            <person name="Hyten D.L."/>
            <person name="Song Q."/>
            <person name="Thelen J.J."/>
            <person name="Cheng J."/>
            <person name="Xu D."/>
            <person name="Hellsten U."/>
            <person name="May G.D."/>
            <person name="Yu Y."/>
            <person name="Sakurai T."/>
            <person name="Umezawa T."/>
            <person name="Bhattacharyya M.K."/>
            <person name="Sandhu D."/>
            <person name="Valliyodan B."/>
            <person name="Lindquist E."/>
            <person name="Peto M."/>
            <person name="Grant D."/>
            <person name="Shu S."/>
            <person name="Goodstein D."/>
            <person name="Barry K."/>
            <person name="Futrell-Griggs M."/>
            <person name="Abernathy B."/>
            <person name="Du J."/>
            <person name="Tian Z."/>
            <person name="Zhu L."/>
            <person name="Gill N."/>
            <person name="Joshi T."/>
            <person name="Libault M."/>
            <person name="Sethuraman A."/>
            <person name="Zhang X.-C."/>
            <person name="Shinozaki K."/>
            <person name="Nguyen H.T."/>
            <person name="Wing R.A."/>
            <person name="Cregan P."/>
            <person name="Specht J."/>
            <person name="Grimwood J."/>
            <person name="Rokhsar D."/>
            <person name="Stacey G."/>
            <person name="Shoemaker R.C."/>
            <person name="Jackson S.A."/>
        </authorList>
    </citation>
    <scope>NUCLEOTIDE SEQUENCE [LARGE SCALE GENOMIC DNA]</scope>
    <source>
        <strain evidence="2">cv. Williams 82</strain>
        <tissue evidence="1">Callus</tissue>
    </source>
</reference>
<accession>A0A0R0EPU2</accession>
<organism evidence="1">
    <name type="scientific">Glycine max</name>
    <name type="common">Soybean</name>
    <name type="synonym">Glycine hispida</name>
    <dbReference type="NCBI Taxonomy" id="3847"/>
    <lineage>
        <taxon>Eukaryota</taxon>
        <taxon>Viridiplantae</taxon>
        <taxon>Streptophyta</taxon>
        <taxon>Embryophyta</taxon>
        <taxon>Tracheophyta</taxon>
        <taxon>Spermatophyta</taxon>
        <taxon>Magnoliopsida</taxon>
        <taxon>eudicotyledons</taxon>
        <taxon>Gunneridae</taxon>
        <taxon>Pentapetalae</taxon>
        <taxon>rosids</taxon>
        <taxon>fabids</taxon>
        <taxon>Fabales</taxon>
        <taxon>Fabaceae</taxon>
        <taxon>Papilionoideae</taxon>
        <taxon>50 kb inversion clade</taxon>
        <taxon>NPAAA clade</taxon>
        <taxon>indigoferoid/millettioid clade</taxon>
        <taxon>Phaseoleae</taxon>
        <taxon>Glycine</taxon>
        <taxon>Glycine subgen. Soja</taxon>
    </lineage>
</organism>
<keyword evidence="3" id="KW-1185">Reference proteome</keyword>
<dbReference type="EnsemblPlants" id="KRG96159">
    <property type="protein sequence ID" value="KRG96159"/>
    <property type="gene ID" value="GLYMA_19G193000"/>
</dbReference>
<dbReference type="OrthoDB" id="775260at2759"/>
<dbReference type="AlphaFoldDB" id="A0A0R0EPU2"/>
<dbReference type="Gramene" id="KRG96159">
    <property type="protein sequence ID" value="KRG96159"/>
    <property type="gene ID" value="GLYMA_19G193000"/>
</dbReference>